<name>A0AB33EL15_9PSED</name>
<dbReference type="Proteomes" id="UP000218385">
    <property type="component" value="Chromosome"/>
</dbReference>
<accession>A0AB33EL15</accession>
<gene>
    <name evidence="1" type="ORF">CNN82_25960</name>
</gene>
<proteinExistence type="predicted"/>
<organism evidence="1 2">
    <name type="scientific">Pseudomonas frederiksbergensis</name>
    <dbReference type="NCBI Taxonomy" id="104087"/>
    <lineage>
        <taxon>Bacteria</taxon>
        <taxon>Pseudomonadati</taxon>
        <taxon>Pseudomonadota</taxon>
        <taxon>Gammaproteobacteria</taxon>
        <taxon>Pseudomonadales</taxon>
        <taxon>Pseudomonadaceae</taxon>
        <taxon>Pseudomonas</taxon>
    </lineage>
</organism>
<sequence length="74" mass="8772">MSTIHRFYFPVETKHAAQELSSDFDLHVSEGDIVEFETLPRQYWKITLKIFKVLLNNSVEYVDYKTVEVEDPYA</sequence>
<protein>
    <submittedName>
        <fullName evidence="1">Uncharacterized protein</fullName>
    </submittedName>
</protein>
<dbReference type="AlphaFoldDB" id="A0AB33EL15"/>
<evidence type="ECO:0000313" key="1">
    <source>
        <dbReference type="EMBL" id="ATE79691.1"/>
    </source>
</evidence>
<dbReference type="EMBL" id="CP023466">
    <property type="protein sequence ID" value="ATE79691.1"/>
    <property type="molecule type" value="Genomic_DNA"/>
</dbReference>
<evidence type="ECO:0000313" key="2">
    <source>
        <dbReference type="Proteomes" id="UP000218385"/>
    </source>
</evidence>
<dbReference type="RefSeq" id="WP_019582415.1">
    <property type="nucleotide sequence ID" value="NZ_CP023466.1"/>
</dbReference>
<reference evidence="1 2" key="1">
    <citation type="submission" date="2017-09" db="EMBL/GenBank/DDBJ databases">
        <title>Complete Genome sequence of Lysobacter capsici KNU-15.</title>
        <authorList>
            <person name="Kim M.-C."/>
            <person name="Yi H."/>
            <person name="Lee D.-W."/>
            <person name="Shin J.-H."/>
        </authorList>
    </citation>
    <scope>NUCLEOTIDE SEQUENCE [LARGE SCALE GENOMIC DNA]</scope>
    <source>
        <strain evidence="1 2">KNU-15</strain>
    </source>
</reference>